<dbReference type="GO" id="GO:0017089">
    <property type="term" value="F:glycolipid transfer activity"/>
    <property type="evidence" value="ECO:0007669"/>
    <property type="project" value="TreeGrafter"/>
</dbReference>
<dbReference type="PANTHER" id="PTHR36504">
    <property type="entry name" value="LIPOPOLYSACCHARIDE EXPORT SYSTEM PROTEIN LPTA"/>
    <property type="match status" value="1"/>
</dbReference>
<dbReference type="AlphaFoldDB" id="A0A058ZMN7"/>
<dbReference type="eggNOG" id="COG1934">
    <property type="taxonomic scope" value="Bacteria"/>
</dbReference>
<dbReference type="PANTHER" id="PTHR36504:SF1">
    <property type="entry name" value="LIPOPOLYSACCHARIDE EXPORT SYSTEM PROTEIN LPTA"/>
    <property type="match status" value="1"/>
</dbReference>
<evidence type="ECO:0000256" key="2">
    <source>
        <dbReference type="SAM" id="SignalP"/>
    </source>
</evidence>
<evidence type="ECO:0000313" key="4">
    <source>
        <dbReference type="EMBL" id="KCV82462.1"/>
    </source>
</evidence>
<dbReference type="Gene3D" id="2.60.450.10">
    <property type="entry name" value="Lipopolysaccharide (LPS) transport protein A like domain"/>
    <property type="match status" value="1"/>
</dbReference>
<dbReference type="InterPro" id="IPR005653">
    <property type="entry name" value="OstA-like_N"/>
</dbReference>
<organism evidence="4 5">
    <name type="scientific">Actibacterium atlanticum</name>
    <dbReference type="NCBI Taxonomy" id="1461693"/>
    <lineage>
        <taxon>Bacteria</taxon>
        <taxon>Pseudomonadati</taxon>
        <taxon>Pseudomonadota</taxon>
        <taxon>Alphaproteobacteria</taxon>
        <taxon>Rhodobacterales</taxon>
        <taxon>Roseobacteraceae</taxon>
        <taxon>Actibacterium</taxon>
    </lineage>
</organism>
<dbReference type="OrthoDB" id="9811926at2"/>
<gene>
    <name evidence="4" type="ORF">ATO10_05956</name>
</gene>
<feature type="domain" description="Organic solvent tolerance-like N-terminal" evidence="3">
    <location>
        <begin position="40"/>
        <end position="148"/>
    </location>
</feature>
<dbReference type="PATRIC" id="fig|1461693.3.peg.1207"/>
<dbReference type="GO" id="GO:0015920">
    <property type="term" value="P:lipopolysaccharide transport"/>
    <property type="evidence" value="ECO:0007669"/>
    <property type="project" value="TreeGrafter"/>
</dbReference>
<comment type="caution">
    <text evidence="4">The sequence shown here is derived from an EMBL/GenBank/DDBJ whole genome shotgun (WGS) entry which is preliminary data.</text>
</comment>
<keyword evidence="1 2" id="KW-0732">Signal</keyword>
<reference evidence="4 5" key="1">
    <citation type="submission" date="2013-04" db="EMBL/GenBank/DDBJ databases">
        <title>Shimia sp. 22II-S11-Z10 Genome Sequencing.</title>
        <authorList>
            <person name="Lai Q."/>
            <person name="Li G."/>
            <person name="Shao Z."/>
        </authorList>
    </citation>
    <scope>NUCLEOTIDE SEQUENCE [LARGE SCALE GENOMIC DNA]</scope>
    <source>
        <strain evidence="5">22II-S11-Z10</strain>
    </source>
</reference>
<dbReference type="EMBL" id="AQQY01000003">
    <property type="protein sequence ID" value="KCV82462.1"/>
    <property type="molecule type" value="Genomic_DNA"/>
</dbReference>
<dbReference type="InterPro" id="IPR052037">
    <property type="entry name" value="LPS_export_LptA"/>
</dbReference>
<dbReference type="Pfam" id="PF03968">
    <property type="entry name" value="LptD_N"/>
    <property type="match status" value="1"/>
</dbReference>
<proteinExistence type="predicted"/>
<accession>A0A058ZMN7</accession>
<sequence length="167" mass="17145">MRLLAGLFALSIAFLPVSVTAQGLDVAFGSLTHDSTLPVEVTADQLEVNQQAGTAVFSGNVLVGQGSMRLSANRVEVSYAGSNGDPTGRISNMVATGNVLLVNGAEAAEAQKAVYAVDRGSIVMSGSVLLTQGQNALSGERFVVDLGSGTGRMEGRVKTIFQTGNAQ</sequence>
<evidence type="ECO:0000259" key="3">
    <source>
        <dbReference type="Pfam" id="PF03968"/>
    </source>
</evidence>
<feature type="chain" id="PRO_5001567115" evidence="2">
    <location>
        <begin position="22"/>
        <end position="167"/>
    </location>
</feature>
<name>A0A058ZMN7_9RHOB</name>
<dbReference type="STRING" id="1461693.ATO10_05956"/>
<protein>
    <submittedName>
        <fullName evidence="4">OstA family protein</fullName>
    </submittedName>
</protein>
<keyword evidence="5" id="KW-1185">Reference proteome</keyword>
<evidence type="ECO:0000313" key="5">
    <source>
        <dbReference type="Proteomes" id="UP000024836"/>
    </source>
</evidence>
<feature type="signal peptide" evidence="2">
    <location>
        <begin position="1"/>
        <end position="21"/>
    </location>
</feature>
<dbReference type="Proteomes" id="UP000024836">
    <property type="component" value="Unassembled WGS sequence"/>
</dbReference>
<evidence type="ECO:0000256" key="1">
    <source>
        <dbReference type="ARBA" id="ARBA00022729"/>
    </source>
</evidence>
<dbReference type="RefSeq" id="WP_035249362.1">
    <property type="nucleotide sequence ID" value="NZ_AQQY01000003.1"/>
</dbReference>
<dbReference type="GO" id="GO:0030288">
    <property type="term" value="C:outer membrane-bounded periplasmic space"/>
    <property type="evidence" value="ECO:0007669"/>
    <property type="project" value="TreeGrafter"/>
</dbReference>
<dbReference type="GO" id="GO:0009279">
    <property type="term" value="C:cell outer membrane"/>
    <property type="evidence" value="ECO:0007669"/>
    <property type="project" value="TreeGrafter"/>
</dbReference>